<comment type="caution">
    <text evidence="1">The sequence shown here is derived from an EMBL/GenBank/DDBJ whole genome shotgun (WGS) entry which is preliminary data.</text>
</comment>
<dbReference type="EMBL" id="SNRW01009929">
    <property type="protein sequence ID" value="KAA6377289.1"/>
    <property type="molecule type" value="Genomic_DNA"/>
</dbReference>
<evidence type="ECO:0000313" key="1">
    <source>
        <dbReference type="EMBL" id="KAA6377289.1"/>
    </source>
</evidence>
<dbReference type="Proteomes" id="UP000324800">
    <property type="component" value="Unassembled WGS sequence"/>
</dbReference>
<sequence>MPPLVNRRIIHTQSRSLGIPSGLTGENIKIFESKKDLEKDLVNPYTLNPSQGSRTGPLLFIDNKGRIIPQVLPRIFTQKEGIKATIPISPTVKSFGIVQI</sequence>
<gene>
    <name evidence="1" type="ORF">EZS28_027182</name>
</gene>
<name>A0A5J4V3F3_9EUKA</name>
<dbReference type="AlphaFoldDB" id="A0A5J4V3F3"/>
<organism evidence="1 2">
    <name type="scientific">Streblomastix strix</name>
    <dbReference type="NCBI Taxonomy" id="222440"/>
    <lineage>
        <taxon>Eukaryota</taxon>
        <taxon>Metamonada</taxon>
        <taxon>Preaxostyla</taxon>
        <taxon>Oxymonadida</taxon>
        <taxon>Streblomastigidae</taxon>
        <taxon>Streblomastix</taxon>
    </lineage>
</organism>
<reference evidence="1 2" key="1">
    <citation type="submission" date="2019-03" db="EMBL/GenBank/DDBJ databases">
        <title>Single cell metagenomics reveals metabolic interactions within the superorganism composed of flagellate Streblomastix strix and complex community of Bacteroidetes bacteria on its surface.</title>
        <authorList>
            <person name="Treitli S.C."/>
            <person name="Kolisko M."/>
            <person name="Husnik F."/>
            <person name="Keeling P."/>
            <person name="Hampl V."/>
        </authorList>
    </citation>
    <scope>NUCLEOTIDE SEQUENCE [LARGE SCALE GENOMIC DNA]</scope>
    <source>
        <strain evidence="1">ST1C</strain>
    </source>
</reference>
<evidence type="ECO:0000313" key="2">
    <source>
        <dbReference type="Proteomes" id="UP000324800"/>
    </source>
</evidence>
<accession>A0A5J4V3F3</accession>
<protein>
    <submittedName>
        <fullName evidence="1">Uncharacterized protein</fullName>
    </submittedName>
</protein>
<proteinExistence type="predicted"/>